<comment type="catalytic activity">
    <reaction evidence="9">
        <text>L-tyrosyl-[protein] + ATP = O-phospho-L-tyrosyl-[protein] + ADP + H(+)</text>
        <dbReference type="Rhea" id="RHEA:10596"/>
        <dbReference type="Rhea" id="RHEA-COMP:10136"/>
        <dbReference type="Rhea" id="RHEA-COMP:20101"/>
        <dbReference type="ChEBI" id="CHEBI:15378"/>
        <dbReference type="ChEBI" id="CHEBI:30616"/>
        <dbReference type="ChEBI" id="CHEBI:46858"/>
        <dbReference type="ChEBI" id="CHEBI:61978"/>
        <dbReference type="ChEBI" id="CHEBI:456216"/>
        <dbReference type="EC" id="2.7.10.1"/>
    </reaction>
</comment>
<keyword evidence="7" id="KW-0472">Membrane</keyword>
<dbReference type="PRINTS" id="PR00109">
    <property type="entry name" value="TYRKINASE"/>
</dbReference>
<dbReference type="GO" id="GO:0005886">
    <property type="term" value="C:plasma membrane"/>
    <property type="evidence" value="ECO:0007669"/>
    <property type="project" value="TreeGrafter"/>
</dbReference>
<evidence type="ECO:0000256" key="3">
    <source>
        <dbReference type="ARBA" id="ARBA00022679"/>
    </source>
</evidence>
<evidence type="ECO:0000256" key="9">
    <source>
        <dbReference type="ARBA" id="ARBA00051243"/>
    </source>
</evidence>
<dbReference type="GO" id="GO:1990090">
    <property type="term" value="P:cellular response to nerve growth factor stimulus"/>
    <property type="evidence" value="ECO:0007669"/>
    <property type="project" value="TreeGrafter"/>
</dbReference>
<dbReference type="GO" id="GO:0050793">
    <property type="term" value="P:regulation of developmental process"/>
    <property type="evidence" value="ECO:0007669"/>
    <property type="project" value="UniProtKB-ARBA"/>
</dbReference>
<dbReference type="GO" id="GO:0007169">
    <property type="term" value="P:cell surface receptor protein tyrosine kinase signaling pathway"/>
    <property type="evidence" value="ECO:0007669"/>
    <property type="project" value="InterPro"/>
</dbReference>
<name>A0A8B6D183_MYTGA</name>
<dbReference type="PANTHER" id="PTHR24416">
    <property type="entry name" value="TYROSINE-PROTEIN KINASE RECEPTOR"/>
    <property type="match status" value="1"/>
</dbReference>
<dbReference type="EC" id="2.7.10.1" evidence="2"/>
<accession>A0A8B6D183</accession>
<protein>
    <recommendedName>
        <fullName evidence="2">receptor protein-tyrosine kinase</fullName>
        <ecNumber evidence="2">2.7.10.1</ecNumber>
    </recommendedName>
</protein>
<dbReference type="InterPro" id="IPR001245">
    <property type="entry name" value="Ser-Thr/Tyr_kinase_cat_dom"/>
</dbReference>
<evidence type="ECO:0000256" key="8">
    <source>
        <dbReference type="ARBA" id="ARBA00023137"/>
    </source>
</evidence>
<comment type="caution">
    <text evidence="11">The sequence shown here is derived from an EMBL/GenBank/DDBJ whole genome shotgun (WGS) entry which is preliminary data.</text>
</comment>
<comment type="subcellular location">
    <subcellularLocation>
        <location evidence="1">Endomembrane system</location>
    </subcellularLocation>
</comment>
<dbReference type="GO" id="GO:0005030">
    <property type="term" value="F:neurotrophin receptor activity"/>
    <property type="evidence" value="ECO:0007669"/>
    <property type="project" value="TreeGrafter"/>
</dbReference>
<gene>
    <name evidence="11" type="ORF">MGAL_10B040000</name>
</gene>
<dbReference type="OrthoDB" id="3256376at2759"/>
<evidence type="ECO:0000313" key="12">
    <source>
        <dbReference type="Proteomes" id="UP000596742"/>
    </source>
</evidence>
<dbReference type="SMART" id="SM00219">
    <property type="entry name" value="TyrKc"/>
    <property type="match status" value="1"/>
</dbReference>
<organism evidence="11 12">
    <name type="scientific">Mytilus galloprovincialis</name>
    <name type="common">Mediterranean mussel</name>
    <dbReference type="NCBI Taxonomy" id="29158"/>
    <lineage>
        <taxon>Eukaryota</taxon>
        <taxon>Metazoa</taxon>
        <taxon>Spiralia</taxon>
        <taxon>Lophotrochozoa</taxon>
        <taxon>Mollusca</taxon>
        <taxon>Bivalvia</taxon>
        <taxon>Autobranchia</taxon>
        <taxon>Pteriomorphia</taxon>
        <taxon>Mytilida</taxon>
        <taxon>Mytiloidea</taxon>
        <taxon>Mytilidae</taxon>
        <taxon>Mytilinae</taxon>
        <taxon>Mytilus</taxon>
    </lineage>
</organism>
<dbReference type="Proteomes" id="UP000596742">
    <property type="component" value="Unassembled WGS sequence"/>
</dbReference>
<dbReference type="GO" id="GO:0048468">
    <property type="term" value="P:cell development"/>
    <property type="evidence" value="ECO:0007669"/>
    <property type="project" value="UniProtKB-ARBA"/>
</dbReference>
<dbReference type="GO" id="GO:0005524">
    <property type="term" value="F:ATP binding"/>
    <property type="evidence" value="ECO:0007669"/>
    <property type="project" value="UniProtKB-KW"/>
</dbReference>
<dbReference type="GO" id="GO:0051897">
    <property type="term" value="P:positive regulation of phosphatidylinositol 3-kinase/protein kinase B signal transduction"/>
    <property type="evidence" value="ECO:0007669"/>
    <property type="project" value="TreeGrafter"/>
</dbReference>
<dbReference type="InterPro" id="IPR002011">
    <property type="entry name" value="Tyr_kinase_rcpt_2_CS"/>
</dbReference>
<keyword evidence="12" id="KW-1185">Reference proteome</keyword>
<dbReference type="PROSITE" id="PS50011">
    <property type="entry name" value="PROTEIN_KINASE_DOM"/>
    <property type="match status" value="1"/>
</dbReference>
<keyword evidence="8" id="KW-0829">Tyrosine-protein kinase</keyword>
<dbReference type="PROSITE" id="PS00239">
    <property type="entry name" value="RECEPTOR_TYR_KIN_II"/>
    <property type="match status" value="1"/>
</dbReference>
<evidence type="ECO:0000256" key="1">
    <source>
        <dbReference type="ARBA" id="ARBA00004308"/>
    </source>
</evidence>
<dbReference type="InterPro" id="IPR050122">
    <property type="entry name" value="RTK"/>
</dbReference>
<dbReference type="PANTHER" id="PTHR24416:SF619">
    <property type="entry name" value="TYROSINE-PROTEIN KINASE TRANSMEMBRANE RECEPTOR ROR-LIKE PROTEIN"/>
    <property type="match status" value="1"/>
</dbReference>
<keyword evidence="6" id="KW-0067">ATP-binding</keyword>
<dbReference type="GO" id="GO:0030424">
    <property type="term" value="C:axon"/>
    <property type="evidence" value="ECO:0007669"/>
    <property type="project" value="TreeGrafter"/>
</dbReference>
<evidence type="ECO:0000313" key="11">
    <source>
        <dbReference type="EMBL" id="VDI12121.1"/>
    </source>
</evidence>
<evidence type="ECO:0000256" key="4">
    <source>
        <dbReference type="ARBA" id="ARBA00022741"/>
    </source>
</evidence>
<dbReference type="InterPro" id="IPR000719">
    <property type="entry name" value="Prot_kinase_dom"/>
</dbReference>
<dbReference type="Gene3D" id="1.10.510.10">
    <property type="entry name" value="Transferase(Phosphotransferase) domain 1"/>
    <property type="match status" value="1"/>
</dbReference>
<dbReference type="EMBL" id="UYJE01002583">
    <property type="protein sequence ID" value="VDI12121.1"/>
    <property type="molecule type" value="Genomic_DNA"/>
</dbReference>
<evidence type="ECO:0000256" key="2">
    <source>
        <dbReference type="ARBA" id="ARBA00011902"/>
    </source>
</evidence>
<reference evidence="11" key="1">
    <citation type="submission" date="2018-11" db="EMBL/GenBank/DDBJ databases">
        <authorList>
            <person name="Alioto T."/>
            <person name="Alioto T."/>
        </authorList>
    </citation>
    <scope>NUCLEOTIDE SEQUENCE</scope>
</reference>
<dbReference type="GO" id="GO:0012505">
    <property type="term" value="C:endomembrane system"/>
    <property type="evidence" value="ECO:0007669"/>
    <property type="project" value="UniProtKB-SubCell"/>
</dbReference>
<keyword evidence="5" id="KW-0418">Kinase</keyword>
<dbReference type="GO" id="GO:0004714">
    <property type="term" value="F:transmembrane receptor protein tyrosine kinase activity"/>
    <property type="evidence" value="ECO:0007669"/>
    <property type="project" value="UniProtKB-EC"/>
</dbReference>
<proteinExistence type="predicted"/>
<evidence type="ECO:0000256" key="5">
    <source>
        <dbReference type="ARBA" id="ARBA00022777"/>
    </source>
</evidence>
<dbReference type="InterPro" id="IPR020635">
    <property type="entry name" value="Tyr_kinase_cat_dom"/>
</dbReference>
<keyword evidence="3" id="KW-0808">Transferase</keyword>
<dbReference type="GO" id="GO:0043235">
    <property type="term" value="C:receptor complex"/>
    <property type="evidence" value="ECO:0007669"/>
    <property type="project" value="TreeGrafter"/>
</dbReference>
<keyword evidence="4" id="KW-0547">Nucleotide-binding</keyword>
<dbReference type="PROSITE" id="PS00109">
    <property type="entry name" value="PROTEIN_KINASE_TYR"/>
    <property type="match status" value="1"/>
</dbReference>
<dbReference type="GO" id="GO:0030182">
    <property type="term" value="P:neuron differentiation"/>
    <property type="evidence" value="ECO:0007669"/>
    <property type="project" value="UniProtKB-ARBA"/>
</dbReference>
<evidence type="ECO:0000256" key="7">
    <source>
        <dbReference type="ARBA" id="ARBA00023136"/>
    </source>
</evidence>
<dbReference type="FunFam" id="1.10.510.10:FF:001512">
    <property type="entry name" value="Receptor tyrosine-protein kinase erbB-2"/>
    <property type="match status" value="1"/>
</dbReference>
<evidence type="ECO:0000256" key="6">
    <source>
        <dbReference type="ARBA" id="ARBA00022840"/>
    </source>
</evidence>
<dbReference type="GO" id="GO:0043121">
    <property type="term" value="F:neurotrophin binding"/>
    <property type="evidence" value="ECO:0007669"/>
    <property type="project" value="TreeGrafter"/>
</dbReference>
<evidence type="ECO:0000259" key="10">
    <source>
        <dbReference type="PROSITE" id="PS50011"/>
    </source>
</evidence>
<feature type="domain" description="Protein kinase" evidence="10">
    <location>
        <begin position="1"/>
        <end position="147"/>
    </location>
</feature>
<dbReference type="AlphaFoldDB" id="A0A8B6D183"/>
<dbReference type="GO" id="GO:0010976">
    <property type="term" value="P:positive regulation of neuron projection development"/>
    <property type="evidence" value="ECO:0007669"/>
    <property type="project" value="TreeGrafter"/>
</dbReference>
<dbReference type="SUPFAM" id="SSF56112">
    <property type="entry name" value="Protein kinase-like (PK-like)"/>
    <property type="match status" value="1"/>
</dbReference>
<dbReference type="InterPro" id="IPR011009">
    <property type="entry name" value="Kinase-like_dom_sf"/>
</dbReference>
<dbReference type="InterPro" id="IPR008266">
    <property type="entry name" value="Tyr_kinase_AS"/>
</dbReference>
<dbReference type="Pfam" id="PF07714">
    <property type="entry name" value="PK_Tyr_Ser-Thr"/>
    <property type="match status" value="1"/>
</dbReference>
<sequence length="147" mass="17195">MVHGDLADLLRRNNPVMRSSDRDITLEKTDLIDISLQIANGMTYLTSKHFVHRDLATRNCLVGEGFVVKISDFGMARNVYTCDYYRIGRSRMLPVLWMSPESMKYGRFTTESDIWAFGVVLWEIFSYGRQPYYGIDTTWCLKFRELQ</sequence>